<dbReference type="Pfam" id="PF14870">
    <property type="entry name" value="PSII_BNR"/>
    <property type="match status" value="2"/>
</dbReference>
<sequence>MTSPCLQWVQQISEPRPGVRRGVLALCAALLWSAQAFSATAVRGIDPLLEPAPNANLSLPATLLGVAQAGDTLVGVGLHGLIQRSSDGGKRWQQVPSPVSSDLVQVRFSDARNGWIVGHDSLLLHSDDGGASWKVQLDGRSLLALLRHSYGERAGKGDTTAQDLLAELDLAMTTSATPDVLAAPFLDVLFDANGTGFVVGAFGMILRSSDFGASWEPWVERSDNGRSMHLYGLAEHGGIFYVSGEQGLLMRLDTAAQRFVQVQTPYNGTYFGVRAMDGLLLAYGLRGNLFASRDDGQTWKKVETGLNSSLVSTVEQGGRLIVISQSGEMVSLDRHSLAVIRLQTERGADVYGASTTGNASEVLVAGFAGVKVIQIARAD</sequence>
<protein>
    <submittedName>
        <fullName evidence="4">Glycosyl hydrolase</fullName>
    </submittedName>
</protein>
<proteinExistence type="predicted"/>
<organism evidence="4 5">
    <name type="scientific">Pseudomonas typographi</name>
    <dbReference type="NCBI Taxonomy" id="2715964"/>
    <lineage>
        <taxon>Bacteria</taxon>
        <taxon>Pseudomonadati</taxon>
        <taxon>Pseudomonadota</taxon>
        <taxon>Gammaproteobacteria</taxon>
        <taxon>Pseudomonadales</taxon>
        <taxon>Pseudomonadaceae</taxon>
        <taxon>Pseudomonas</taxon>
    </lineage>
</organism>
<name>A0ABR7YWV3_9PSED</name>
<dbReference type="EMBL" id="JAAOCA010000003">
    <property type="protein sequence ID" value="MBD1597621.1"/>
    <property type="molecule type" value="Genomic_DNA"/>
</dbReference>
<evidence type="ECO:0000259" key="3">
    <source>
        <dbReference type="Pfam" id="PF14870"/>
    </source>
</evidence>
<keyword evidence="1" id="KW-0602">Photosynthesis</keyword>
<dbReference type="InterPro" id="IPR015943">
    <property type="entry name" value="WD40/YVTN_repeat-like_dom_sf"/>
</dbReference>
<dbReference type="GO" id="GO:0016787">
    <property type="term" value="F:hydrolase activity"/>
    <property type="evidence" value="ECO:0007669"/>
    <property type="project" value="UniProtKB-KW"/>
</dbReference>
<dbReference type="Proteomes" id="UP000805841">
    <property type="component" value="Unassembled WGS sequence"/>
</dbReference>
<evidence type="ECO:0000256" key="1">
    <source>
        <dbReference type="ARBA" id="ARBA00022531"/>
    </source>
</evidence>
<dbReference type="PANTHER" id="PTHR47199">
    <property type="entry name" value="PHOTOSYSTEM II STABILITY/ASSEMBLY FACTOR HCF136, CHLOROPLASTIC"/>
    <property type="match status" value="1"/>
</dbReference>
<comment type="caution">
    <text evidence="4">The sequence shown here is derived from an EMBL/GenBank/DDBJ whole genome shotgun (WGS) entry which is preliminary data.</text>
</comment>
<keyword evidence="4" id="KW-0378">Hydrolase</keyword>
<dbReference type="Gene3D" id="2.130.10.10">
    <property type="entry name" value="YVTN repeat-like/Quinoprotein amine dehydrogenase"/>
    <property type="match status" value="2"/>
</dbReference>
<dbReference type="InterPro" id="IPR028203">
    <property type="entry name" value="PSII_CF48-like_dom"/>
</dbReference>
<evidence type="ECO:0000256" key="2">
    <source>
        <dbReference type="ARBA" id="ARBA00023276"/>
    </source>
</evidence>
<dbReference type="RefSeq" id="WP_190417100.1">
    <property type="nucleotide sequence ID" value="NZ_JAAOCA010000003.1"/>
</dbReference>
<feature type="domain" description="Photosynthesis system II assembly factor Ycf48/Hcf136-like" evidence="3">
    <location>
        <begin position="76"/>
        <end position="137"/>
    </location>
</feature>
<gene>
    <name evidence="4" type="ORF">HAQ05_02690</name>
</gene>
<feature type="domain" description="Photosynthesis system II assembly factor Ycf48/Hcf136-like" evidence="3">
    <location>
        <begin position="184"/>
        <end position="328"/>
    </location>
</feature>
<accession>A0ABR7YWV3</accession>
<dbReference type="SUPFAM" id="SSF110296">
    <property type="entry name" value="Oligoxyloglucan reducing end-specific cellobiohydrolase"/>
    <property type="match status" value="1"/>
</dbReference>
<keyword evidence="5" id="KW-1185">Reference proteome</keyword>
<reference evidence="4 5" key="1">
    <citation type="journal article" date="2020" name="Insects">
        <title>Bacteria Belonging to Pseudomonas typographi sp. nov. from the Bark Beetle Ips typographus Have Genomic Potential to Aid in the Host Ecology.</title>
        <authorList>
            <person name="Peral-Aranega E."/>
            <person name="Saati-Santamaria Z."/>
            <person name="Kolarik M."/>
            <person name="Rivas R."/>
            <person name="Garcia-Fraile P."/>
        </authorList>
    </citation>
    <scope>NUCLEOTIDE SEQUENCE [LARGE SCALE GENOMIC DNA]</scope>
    <source>
        <strain evidence="4 5">CA3A</strain>
    </source>
</reference>
<keyword evidence="2" id="KW-0604">Photosystem II</keyword>
<dbReference type="PANTHER" id="PTHR47199:SF2">
    <property type="entry name" value="PHOTOSYSTEM II STABILITY_ASSEMBLY FACTOR HCF136, CHLOROPLASTIC"/>
    <property type="match status" value="1"/>
</dbReference>
<evidence type="ECO:0000313" key="5">
    <source>
        <dbReference type="Proteomes" id="UP000805841"/>
    </source>
</evidence>
<evidence type="ECO:0000313" key="4">
    <source>
        <dbReference type="EMBL" id="MBD1597621.1"/>
    </source>
</evidence>